<protein>
    <recommendedName>
        <fullName evidence="3 4">Transcription termination factor Rho</fullName>
        <ecNumber evidence="3 4">3.6.4.-</ecNumber>
    </recommendedName>
    <alternativeName>
        <fullName evidence="3">ATP-dependent helicase Rho</fullName>
    </alternativeName>
</protein>
<dbReference type="InterPro" id="IPR036661">
    <property type="entry name" value="Luciferase-like_sf"/>
</dbReference>
<evidence type="ECO:0000256" key="4">
    <source>
        <dbReference type="NCBIfam" id="TIGR00767"/>
    </source>
</evidence>
<dbReference type="GO" id="GO:0005524">
    <property type="term" value="F:ATP binding"/>
    <property type="evidence" value="ECO:0007669"/>
    <property type="project" value="UniProtKB-UniRule"/>
</dbReference>
<dbReference type="Pfam" id="PF00006">
    <property type="entry name" value="ATP-synt_ab"/>
    <property type="match status" value="1"/>
</dbReference>
<dbReference type="NCBIfam" id="TIGR00767">
    <property type="entry name" value="rho"/>
    <property type="match status" value="1"/>
</dbReference>
<dbReference type="GO" id="GO:0008186">
    <property type="term" value="F:ATP-dependent activity, acting on RNA"/>
    <property type="evidence" value="ECO:0007669"/>
    <property type="project" value="UniProtKB-UniRule"/>
</dbReference>
<dbReference type="GO" id="GO:0016787">
    <property type="term" value="F:hydrolase activity"/>
    <property type="evidence" value="ECO:0007669"/>
    <property type="project" value="UniProtKB-KW"/>
</dbReference>
<keyword evidence="3" id="KW-0067">ATP-binding</keyword>
<comment type="caution">
    <text evidence="3">Lacks conserved residue(s) required for the propagation of feature annotation.</text>
</comment>
<keyword evidence="3" id="KW-0804">Transcription</keyword>
<organism evidence="6">
    <name type="scientific">Agrobacterium albertimagni</name>
    <dbReference type="NCBI Taxonomy" id="147266"/>
    <lineage>
        <taxon>Bacteria</taxon>
        <taxon>Pseudomonadati</taxon>
        <taxon>Pseudomonadota</taxon>
        <taxon>Alphaproteobacteria</taxon>
        <taxon>Hyphomicrobiales</taxon>
        <taxon>Rhizobiaceae</taxon>
        <taxon>Rhizobium/Agrobacterium group</taxon>
        <taxon>Agrobacterium</taxon>
    </lineage>
</organism>
<keyword evidence="1 3" id="KW-0806">Transcription termination</keyword>
<dbReference type="PANTHER" id="PTHR46425:SF1">
    <property type="entry name" value="TRANSCRIPTION TERMINATION FACTOR RHO"/>
    <property type="match status" value="1"/>
</dbReference>
<dbReference type="SUPFAM" id="SSF51679">
    <property type="entry name" value="Bacterial luciferase-like"/>
    <property type="match status" value="1"/>
</dbReference>
<keyword evidence="3" id="KW-0547">Nucleotide-binding</keyword>
<dbReference type="InterPro" id="IPR003593">
    <property type="entry name" value="AAA+_ATPase"/>
</dbReference>
<dbReference type="GO" id="GO:0003723">
    <property type="term" value="F:RNA binding"/>
    <property type="evidence" value="ECO:0007669"/>
    <property type="project" value="UniProtKB-UniRule"/>
</dbReference>
<dbReference type="GO" id="GO:0006353">
    <property type="term" value="P:DNA-templated transcription termination"/>
    <property type="evidence" value="ECO:0007669"/>
    <property type="project" value="UniProtKB-UniRule"/>
</dbReference>
<dbReference type="InterPro" id="IPR027417">
    <property type="entry name" value="P-loop_NTPase"/>
</dbReference>
<dbReference type="CDD" id="cd01128">
    <property type="entry name" value="rho_factor_C"/>
    <property type="match status" value="1"/>
</dbReference>
<feature type="binding site" evidence="3">
    <location>
        <position position="417"/>
    </location>
    <ligand>
        <name>ATP</name>
        <dbReference type="ChEBI" id="CHEBI:30616"/>
    </ligand>
</feature>
<comment type="subunit">
    <text evidence="3">Homohexamer. The homohexamer assembles into an open ring structure.</text>
</comment>
<dbReference type="EMBL" id="DSKI01000035">
    <property type="protein sequence ID" value="HEB42207.1"/>
    <property type="molecule type" value="Genomic_DNA"/>
</dbReference>
<accession>A0A7C1T9A7</accession>
<proteinExistence type="inferred from homology"/>
<dbReference type="HAMAP" id="MF_01884">
    <property type="entry name" value="Rho"/>
    <property type="match status" value="1"/>
</dbReference>
<keyword evidence="3" id="KW-0805">Transcription regulation</keyword>
<dbReference type="PANTHER" id="PTHR46425">
    <property type="entry name" value="TRANSCRIPTION TERMINATION FACTOR RHO"/>
    <property type="match status" value="1"/>
</dbReference>
<dbReference type="EC" id="3.6.4.-" evidence="3 4"/>
<name>A0A7C1T9A7_9HYPH</name>
<gene>
    <name evidence="3" type="primary">rho</name>
    <name evidence="6" type="ORF">ENP70_00570</name>
</gene>
<feature type="binding site" evidence="3">
    <location>
        <begin position="386"/>
        <end position="391"/>
    </location>
    <ligand>
        <name>ATP</name>
        <dbReference type="ChEBI" id="CHEBI:30616"/>
    </ligand>
</feature>
<comment type="function">
    <text evidence="3">Facilitates transcription termination by a mechanism that involves Rho binding to the nascent RNA, activation of Rho's RNA-dependent ATPase activity, and release of the mRNA from the DNA template.</text>
</comment>
<feature type="domain" description="AAA+ ATPase" evidence="5">
    <location>
        <begin position="375"/>
        <end position="564"/>
    </location>
</feature>
<evidence type="ECO:0000313" key="6">
    <source>
        <dbReference type="EMBL" id="HEB42207.1"/>
    </source>
</evidence>
<evidence type="ECO:0000259" key="5">
    <source>
        <dbReference type="SMART" id="SM00382"/>
    </source>
</evidence>
<sequence>MRYGYWAPVFGGWLRNVDDEREASWENLSRLVRRSEEIGWDLTLIAELNLNDIKGIEAPALDAWSSAAALAAVTTTIELMVAVRPNFHQPALFAKAAANIDRISGGRLALNVVSSWWAKEAESYGLQFDQHDDRYARTTEWLQVVDRLWTQKRTDFEGQFYTLKDAIVEPKPTSTPARPRPVVYAGGESEAAKTLIARHCDAYVMHGDEPEHIAAKIADMKARRKSFGLPPMSFGMAGYAVVRDSQAEADRELERITTIPGLAEGKPPAGFANFDQWLSGTELERELKIREYSVSNRGLRPGLVVEGPIRLPIENQDNFAIMQIERVNGRNPDEIATLTNFEDLTPLHPNQRLRLETTPDELSMRIVDLITPIGKGQRGLIVAPPRTGKTILLSKMANAILKNHPECYVFVLLVDERPEEVTEMQRMVQGTNAEVVASTFDEPAEEHIHVSEIVLEKAKRMVEMKQDVVILLDSITRLARAHNTEAGPGGKLLSGGLDSNAMQKPKRFFGAARNLEEGGSLTILATALIDTGSRMDEVIFEEFKGTGNMELHLDRRLVEKRVYPAIDVNRSGTRKEELLLHPDELEKIRILRRVLADMHPVEAMELLVNRAKKTKSNAEFLLSMNLG</sequence>
<evidence type="ECO:0000256" key="1">
    <source>
        <dbReference type="ARBA" id="ARBA00022472"/>
    </source>
</evidence>
<reference evidence="6" key="1">
    <citation type="journal article" date="2020" name="mSystems">
        <title>Genome- and Community-Level Interaction Insights into Carbon Utilization and Element Cycling Functions of Hydrothermarchaeota in Hydrothermal Sediment.</title>
        <authorList>
            <person name="Zhou Z."/>
            <person name="Liu Y."/>
            <person name="Xu W."/>
            <person name="Pan J."/>
            <person name="Luo Z.H."/>
            <person name="Li M."/>
        </authorList>
    </citation>
    <scope>NUCLEOTIDE SEQUENCE [LARGE SCALE GENOMIC DNA]</scope>
    <source>
        <strain evidence="6">SpSt-243</strain>
    </source>
</reference>
<dbReference type="Gene3D" id="3.20.20.30">
    <property type="entry name" value="Luciferase-like domain"/>
    <property type="match status" value="1"/>
</dbReference>
<dbReference type="SUPFAM" id="SSF52540">
    <property type="entry name" value="P-loop containing nucleoside triphosphate hydrolases"/>
    <property type="match status" value="1"/>
</dbReference>
<dbReference type="NCBIfam" id="NF006886">
    <property type="entry name" value="PRK09376.1"/>
    <property type="match status" value="1"/>
</dbReference>
<comment type="caution">
    <text evidence="6">The sequence shown here is derived from an EMBL/GenBank/DDBJ whole genome shotgun (WGS) entry which is preliminary data.</text>
</comment>
<dbReference type="GO" id="GO:0004386">
    <property type="term" value="F:helicase activity"/>
    <property type="evidence" value="ECO:0007669"/>
    <property type="project" value="UniProtKB-UniRule"/>
</dbReference>
<evidence type="ECO:0000256" key="3">
    <source>
        <dbReference type="HAMAP-Rule" id="MF_01884"/>
    </source>
</evidence>
<comment type="similarity">
    <text evidence="3">Belongs to the Rho family.</text>
</comment>
<dbReference type="AlphaFoldDB" id="A0A7C1T9A7"/>
<dbReference type="InterPro" id="IPR011251">
    <property type="entry name" value="Luciferase-like_dom"/>
</dbReference>
<dbReference type="Gene3D" id="3.40.50.300">
    <property type="entry name" value="P-loop containing nucleotide triphosphate hydrolases"/>
    <property type="match status" value="1"/>
</dbReference>
<keyword evidence="3" id="KW-0347">Helicase</keyword>
<dbReference type="SMART" id="SM00382">
    <property type="entry name" value="AAA"/>
    <property type="match status" value="1"/>
</dbReference>
<dbReference type="Pfam" id="PF00296">
    <property type="entry name" value="Bac_luciferase"/>
    <property type="match status" value="1"/>
</dbReference>
<dbReference type="CDD" id="cd01094">
    <property type="entry name" value="Alkanesulfonate_monoxygenase"/>
    <property type="match status" value="1"/>
</dbReference>
<dbReference type="InterPro" id="IPR041703">
    <property type="entry name" value="Rho_factor_ATP-bd"/>
</dbReference>
<keyword evidence="3" id="KW-0378">Hydrolase</keyword>
<keyword evidence="2 3" id="KW-0694">RNA-binding</keyword>
<evidence type="ECO:0000256" key="2">
    <source>
        <dbReference type="ARBA" id="ARBA00022884"/>
    </source>
</evidence>
<dbReference type="InterPro" id="IPR000194">
    <property type="entry name" value="ATPase_F1/V1/A1_a/bsu_nucl-bd"/>
</dbReference>
<dbReference type="InterPro" id="IPR004665">
    <property type="entry name" value="Term_rho"/>
</dbReference>
<feature type="binding site" evidence="3">
    <location>
        <begin position="374"/>
        <end position="379"/>
    </location>
    <ligand>
        <name>ATP</name>
        <dbReference type="ChEBI" id="CHEBI:30616"/>
    </ligand>
</feature>
<dbReference type="GO" id="GO:0016705">
    <property type="term" value="F:oxidoreductase activity, acting on paired donors, with incorporation or reduction of molecular oxygen"/>
    <property type="evidence" value="ECO:0007669"/>
    <property type="project" value="InterPro"/>
</dbReference>